<dbReference type="GO" id="GO:0016787">
    <property type="term" value="F:hydrolase activity"/>
    <property type="evidence" value="ECO:0007669"/>
    <property type="project" value="UniProtKB-KW"/>
</dbReference>
<evidence type="ECO:0000313" key="3">
    <source>
        <dbReference type="EMBL" id="KAL0570353.1"/>
    </source>
</evidence>
<dbReference type="InterPro" id="IPR003130">
    <property type="entry name" value="GED"/>
</dbReference>
<accession>A0ABR3F563</accession>
<feature type="region of interest" description="Disordered" evidence="1">
    <location>
        <begin position="1"/>
        <end position="73"/>
    </location>
</feature>
<dbReference type="PANTHER" id="PTHR11566:SF235">
    <property type="entry name" value="DYNAMIN-RELATED PROTEIN DNM1"/>
    <property type="match status" value="1"/>
</dbReference>
<dbReference type="Gene3D" id="1.20.120.1240">
    <property type="entry name" value="Dynamin, middle domain"/>
    <property type="match status" value="1"/>
</dbReference>
<dbReference type="SMART" id="SM00302">
    <property type="entry name" value="GED"/>
    <property type="match status" value="1"/>
</dbReference>
<name>A0ABR3F563_9AGAR</name>
<dbReference type="InterPro" id="IPR022812">
    <property type="entry name" value="Dynamin"/>
</dbReference>
<evidence type="ECO:0000256" key="1">
    <source>
        <dbReference type="SAM" id="MobiDB-lite"/>
    </source>
</evidence>
<comment type="caution">
    <text evidence="3">The sequence shown here is derived from an EMBL/GenBank/DDBJ whole genome shotgun (WGS) entry which is preliminary data.</text>
</comment>
<protein>
    <submittedName>
        <fullName evidence="3">Dynamin-related GTPase protein</fullName>
        <ecNumber evidence="3">3.6.5.5</ecNumber>
    </submittedName>
</protein>
<keyword evidence="3" id="KW-0378">Hydrolase</keyword>
<evidence type="ECO:0000259" key="2">
    <source>
        <dbReference type="PROSITE" id="PS51388"/>
    </source>
</evidence>
<reference evidence="3 4" key="1">
    <citation type="submission" date="2024-02" db="EMBL/GenBank/DDBJ databases">
        <title>A draft genome for the cacao thread blight pathogen Marasmius crinis-equi.</title>
        <authorList>
            <person name="Cohen S.P."/>
            <person name="Baruah I.K."/>
            <person name="Amoako-Attah I."/>
            <person name="Bukari Y."/>
            <person name="Meinhardt L.W."/>
            <person name="Bailey B.A."/>
        </authorList>
    </citation>
    <scope>NUCLEOTIDE SEQUENCE [LARGE SCALE GENOMIC DNA]</scope>
    <source>
        <strain evidence="3 4">GH-76</strain>
    </source>
</reference>
<sequence length="272" mass="29056">MLIVPSFSPRQPLVKPEQSSSSSTSTSTVASTSTTTSTITTATARVPGITRPTSDDSADDTDSGVSGIFPPRDARTSRAFIGTTNPRSIFRSPQPPIASLGVGAPSGTSPRETFLNYFFGAGVKEKKALGGGEMSMGMPSSGAFDMKSLAKAVDAPPTSTSSLPPPSTSTRTDLETTLIHSLVSSYLSLVREAIQDLVPKAVMHLLVNFTSSAVQNRLVAELYKPEMFEGMLGEDEGVMAERERVRGFWRRIGKQEESWEKLGLGKGFEWVG</sequence>
<evidence type="ECO:0000313" key="4">
    <source>
        <dbReference type="Proteomes" id="UP001465976"/>
    </source>
</evidence>
<dbReference type="Proteomes" id="UP001465976">
    <property type="component" value="Unassembled WGS sequence"/>
</dbReference>
<dbReference type="EC" id="3.6.5.5" evidence="3"/>
<gene>
    <name evidence="3" type="primary">DNM1_4</name>
    <name evidence="3" type="ORF">V5O48_011613</name>
</gene>
<dbReference type="PANTHER" id="PTHR11566">
    <property type="entry name" value="DYNAMIN"/>
    <property type="match status" value="1"/>
</dbReference>
<dbReference type="InterPro" id="IPR020850">
    <property type="entry name" value="GED_dom"/>
</dbReference>
<dbReference type="PROSITE" id="PS51388">
    <property type="entry name" value="GED"/>
    <property type="match status" value="1"/>
</dbReference>
<dbReference type="Pfam" id="PF02212">
    <property type="entry name" value="GED"/>
    <property type="match status" value="1"/>
</dbReference>
<proteinExistence type="predicted"/>
<organism evidence="3 4">
    <name type="scientific">Marasmius crinis-equi</name>
    <dbReference type="NCBI Taxonomy" id="585013"/>
    <lineage>
        <taxon>Eukaryota</taxon>
        <taxon>Fungi</taxon>
        <taxon>Dikarya</taxon>
        <taxon>Basidiomycota</taxon>
        <taxon>Agaricomycotina</taxon>
        <taxon>Agaricomycetes</taxon>
        <taxon>Agaricomycetidae</taxon>
        <taxon>Agaricales</taxon>
        <taxon>Marasmiineae</taxon>
        <taxon>Marasmiaceae</taxon>
        <taxon>Marasmius</taxon>
    </lineage>
</organism>
<keyword evidence="4" id="KW-1185">Reference proteome</keyword>
<feature type="compositionally biased region" description="Low complexity" evidence="1">
    <location>
        <begin position="19"/>
        <end position="44"/>
    </location>
</feature>
<feature type="domain" description="GED" evidence="2">
    <location>
        <begin position="176"/>
        <end position="267"/>
    </location>
</feature>
<dbReference type="EMBL" id="JBAHYK010000951">
    <property type="protein sequence ID" value="KAL0570353.1"/>
    <property type="molecule type" value="Genomic_DNA"/>
</dbReference>